<feature type="domain" description="Cytochrome c" evidence="5">
    <location>
        <begin position="284"/>
        <end position="430"/>
    </location>
</feature>
<keyword evidence="7" id="KW-1185">Reference proteome</keyword>
<gene>
    <name evidence="6" type="ORF">BGE01nite_21060</name>
</gene>
<dbReference type="OrthoDB" id="178688at2"/>
<dbReference type="Pfam" id="PF07635">
    <property type="entry name" value="PSCyt1"/>
    <property type="match status" value="1"/>
</dbReference>
<dbReference type="InterPro" id="IPR009056">
    <property type="entry name" value="Cyt_c-like_dom"/>
</dbReference>
<keyword evidence="3 4" id="KW-0408">Iron</keyword>
<dbReference type="GO" id="GO:0009055">
    <property type="term" value="F:electron transfer activity"/>
    <property type="evidence" value="ECO:0007669"/>
    <property type="project" value="InterPro"/>
</dbReference>
<dbReference type="InterPro" id="IPR011444">
    <property type="entry name" value="DUF1549"/>
</dbReference>
<dbReference type="GO" id="GO:0046872">
    <property type="term" value="F:metal ion binding"/>
    <property type="evidence" value="ECO:0007669"/>
    <property type="project" value="UniProtKB-KW"/>
</dbReference>
<dbReference type="InterPro" id="IPR036909">
    <property type="entry name" value="Cyt_c-like_dom_sf"/>
</dbReference>
<dbReference type="RefSeq" id="WP_146850399.1">
    <property type="nucleotide sequence ID" value="NZ_BKAG01000012.1"/>
</dbReference>
<dbReference type="Pfam" id="PF07583">
    <property type="entry name" value="PSCyt2"/>
    <property type="match status" value="1"/>
</dbReference>
<keyword evidence="2 4" id="KW-0479">Metal-binding</keyword>
<accession>A0A512M7W5</accession>
<evidence type="ECO:0000313" key="7">
    <source>
        <dbReference type="Proteomes" id="UP000321577"/>
    </source>
</evidence>
<dbReference type="EMBL" id="BKAG01000012">
    <property type="protein sequence ID" value="GEP42815.1"/>
    <property type="molecule type" value="Genomic_DNA"/>
</dbReference>
<dbReference type="Proteomes" id="UP000321577">
    <property type="component" value="Unassembled WGS sequence"/>
</dbReference>
<evidence type="ECO:0000313" key="6">
    <source>
        <dbReference type="EMBL" id="GEP42815.1"/>
    </source>
</evidence>
<dbReference type="SUPFAM" id="SSF46626">
    <property type="entry name" value="Cytochrome c"/>
    <property type="match status" value="1"/>
</dbReference>
<evidence type="ECO:0000256" key="3">
    <source>
        <dbReference type="ARBA" id="ARBA00023004"/>
    </source>
</evidence>
<comment type="caution">
    <text evidence="6">The sequence shown here is derived from an EMBL/GenBank/DDBJ whole genome shotgun (WGS) entry which is preliminary data.</text>
</comment>
<dbReference type="Gene3D" id="1.10.760.10">
    <property type="entry name" value="Cytochrome c-like domain"/>
    <property type="match status" value="1"/>
</dbReference>
<sequence length="808" mass="89265">MIRPSLFLLFTTLTSSAVDFSHEIVPILKKHCAECHAGDKKKGGFSFNTRTDLLEGSENGPVIVKGKVDKSRMIEVILSTDSDEQMPPKEDRLSAAEVALLKNWIAEDLPWEEGFAFKKPSYEPPLAPRHPELPAASVAGRDHPIDRILDKYLKDHQKAQPDEIDDATFARRAALDLTGLLPETESLKAFLADASPKSQKREKFIETLLGDDIAYAEHWLTFWNDLLRNDYGGTGFITGGRKQISKWLYDALMTNMPADAMARELISPPSDGSRGFIDGIKWRGDVSAGQTVEIQFAQSVSQSFLGINMKCASCHDSFIDRWKLDEAYGLAAVYSTRPLDIARCDKPTGRIAQASWLFPELGQIDAKATQPERLKQLAGLMTHPQNGRFTRTLVNRLWHRLMGRGIVHPLDAMQTEPWSADLLDYLATYLSDNKYDLKKTLAHIAGSQAYQSRSEVVEKGADDHGYVYAGPRSRRLTAEQFVDVIWHLTGTAPAKMDAPIMRGKADPTAAKDIQLSAQWIWGDSASKGNPPAGETVMLRKTFKLDAPVSGASAVVTADNSFILYVNGRKVSSGDNWKQFEAVPLHASLVEGANNITIIAKNAGSGPNAAGAYFESHIRYEDGRQISIVTDPSWQYHPNANEGKEGRLGAQPKEGWKPATVVKPVAAWTAVLNRSVPALLAQAGQTSKDPVRASLVKSNFLMRTLGRPNRDQIVSMRPDDLTTLEAIDLSNGAILTDTLARGAQNLLAKKKWKDLSTFTRWLYQTTLCREPSAAELSEITGALGETLTEQSIADTLWTVIMLPEFQRVR</sequence>
<dbReference type="GO" id="GO:0020037">
    <property type="term" value="F:heme binding"/>
    <property type="evidence" value="ECO:0007669"/>
    <property type="project" value="InterPro"/>
</dbReference>
<proteinExistence type="predicted"/>
<name>A0A512M7W5_9BACT</name>
<reference evidence="6 7" key="1">
    <citation type="submission" date="2019-07" db="EMBL/GenBank/DDBJ databases">
        <title>Whole genome shotgun sequence of Brevifollis gellanilyticus NBRC 108608.</title>
        <authorList>
            <person name="Hosoyama A."/>
            <person name="Uohara A."/>
            <person name="Ohji S."/>
            <person name="Ichikawa N."/>
        </authorList>
    </citation>
    <scope>NUCLEOTIDE SEQUENCE [LARGE SCALE GENOMIC DNA]</scope>
    <source>
        <strain evidence="6 7">NBRC 108608</strain>
    </source>
</reference>
<protein>
    <recommendedName>
        <fullName evidence="5">Cytochrome c domain-containing protein</fullName>
    </recommendedName>
</protein>
<evidence type="ECO:0000259" key="5">
    <source>
        <dbReference type="PROSITE" id="PS51007"/>
    </source>
</evidence>
<keyword evidence="1 4" id="KW-0349">Heme</keyword>
<organism evidence="6 7">
    <name type="scientific">Brevifollis gellanilyticus</name>
    <dbReference type="NCBI Taxonomy" id="748831"/>
    <lineage>
        <taxon>Bacteria</taxon>
        <taxon>Pseudomonadati</taxon>
        <taxon>Verrucomicrobiota</taxon>
        <taxon>Verrucomicrobiia</taxon>
        <taxon>Verrucomicrobiales</taxon>
        <taxon>Verrucomicrobiaceae</taxon>
    </lineage>
</organism>
<dbReference type="Gene3D" id="2.60.120.260">
    <property type="entry name" value="Galactose-binding domain-like"/>
    <property type="match status" value="1"/>
</dbReference>
<dbReference type="InterPro" id="IPR022655">
    <property type="entry name" value="DUF1553"/>
</dbReference>
<dbReference type="PROSITE" id="PS51007">
    <property type="entry name" value="CYTC"/>
    <property type="match status" value="1"/>
</dbReference>
<dbReference type="Pfam" id="PF07587">
    <property type="entry name" value="PSD1"/>
    <property type="match status" value="1"/>
</dbReference>
<evidence type="ECO:0000256" key="4">
    <source>
        <dbReference type="PROSITE-ProRule" id="PRU00433"/>
    </source>
</evidence>
<dbReference type="InterPro" id="IPR011429">
    <property type="entry name" value="Cyt_c_Planctomycete-type"/>
</dbReference>
<evidence type="ECO:0000256" key="2">
    <source>
        <dbReference type="ARBA" id="ARBA00022723"/>
    </source>
</evidence>
<evidence type="ECO:0000256" key="1">
    <source>
        <dbReference type="ARBA" id="ARBA00022617"/>
    </source>
</evidence>
<dbReference type="PANTHER" id="PTHR35889">
    <property type="entry name" value="CYCLOINULO-OLIGOSACCHARIDE FRUCTANOTRANSFERASE-RELATED"/>
    <property type="match status" value="1"/>
</dbReference>
<dbReference type="PANTHER" id="PTHR35889:SF3">
    <property type="entry name" value="F-BOX DOMAIN-CONTAINING PROTEIN"/>
    <property type="match status" value="1"/>
</dbReference>
<dbReference type="AlphaFoldDB" id="A0A512M7W5"/>